<dbReference type="PANTHER" id="PTHR30600">
    <property type="entry name" value="CYTOCHROME C PEROXIDASE-RELATED"/>
    <property type="match status" value="1"/>
</dbReference>
<dbReference type="Gene3D" id="1.10.760.10">
    <property type="entry name" value="Cytochrome c-like domain"/>
    <property type="match status" value="2"/>
</dbReference>
<organism evidence="9 10">
    <name type="scientific">Parasedimentitalea maritima</name>
    <dbReference type="NCBI Taxonomy" id="2578117"/>
    <lineage>
        <taxon>Bacteria</taxon>
        <taxon>Pseudomonadati</taxon>
        <taxon>Pseudomonadota</taxon>
        <taxon>Alphaproteobacteria</taxon>
        <taxon>Rhodobacterales</taxon>
        <taxon>Paracoccaceae</taxon>
        <taxon>Parasedimentitalea</taxon>
    </lineage>
</organism>
<dbReference type="Proteomes" id="UP000441586">
    <property type="component" value="Unassembled WGS sequence"/>
</dbReference>
<dbReference type="GO" id="GO:0030313">
    <property type="term" value="C:cell envelope"/>
    <property type="evidence" value="ECO:0007669"/>
    <property type="project" value="UniProtKB-SubCell"/>
</dbReference>
<accession>A0A6A4R6U0</accession>
<dbReference type="AlphaFoldDB" id="A0A6A4R6U0"/>
<dbReference type="EMBL" id="WSFO01000017">
    <property type="protein sequence ID" value="KAE9625949.1"/>
    <property type="molecule type" value="Genomic_DNA"/>
</dbReference>
<protein>
    <submittedName>
        <fullName evidence="9">Methylamine utilization protein MauG</fullName>
    </submittedName>
</protein>
<dbReference type="GO" id="GO:0046872">
    <property type="term" value="F:metal ion binding"/>
    <property type="evidence" value="ECO:0007669"/>
    <property type="project" value="UniProtKB-KW"/>
</dbReference>
<evidence type="ECO:0000256" key="3">
    <source>
        <dbReference type="ARBA" id="ARBA00022723"/>
    </source>
</evidence>
<evidence type="ECO:0000259" key="8">
    <source>
        <dbReference type="PROSITE" id="PS51007"/>
    </source>
</evidence>
<dbReference type="InterPro" id="IPR036909">
    <property type="entry name" value="Cyt_c-like_dom_sf"/>
</dbReference>
<dbReference type="GO" id="GO:0020037">
    <property type="term" value="F:heme binding"/>
    <property type="evidence" value="ECO:0007669"/>
    <property type="project" value="InterPro"/>
</dbReference>
<comment type="subcellular location">
    <subcellularLocation>
        <location evidence="1">Cell envelope</location>
    </subcellularLocation>
</comment>
<keyword evidence="7" id="KW-0732">Signal</keyword>
<feature type="signal peptide" evidence="7">
    <location>
        <begin position="1"/>
        <end position="18"/>
    </location>
</feature>
<keyword evidence="3 6" id="KW-0479">Metal-binding</keyword>
<evidence type="ECO:0000256" key="6">
    <source>
        <dbReference type="PROSITE-ProRule" id="PRU00433"/>
    </source>
</evidence>
<dbReference type="SUPFAM" id="SSF46626">
    <property type="entry name" value="Cytochrome c"/>
    <property type="match status" value="2"/>
</dbReference>
<dbReference type="GO" id="GO:0009055">
    <property type="term" value="F:electron transfer activity"/>
    <property type="evidence" value="ECO:0007669"/>
    <property type="project" value="InterPro"/>
</dbReference>
<reference evidence="9 10" key="1">
    <citation type="submission" date="2019-12" db="EMBL/GenBank/DDBJ databases">
        <authorList>
            <person name="Zhang Y.-J."/>
        </authorList>
    </citation>
    <scope>NUCLEOTIDE SEQUENCE [LARGE SCALE GENOMIC DNA]</scope>
    <source>
        <strain evidence="9 10">H18S-6</strain>
    </source>
</reference>
<keyword evidence="4" id="KW-0560">Oxidoreductase</keyword>
<evidence type="ECO:0000313" key="10">
    <source>
        <dbReference type="Proteomes" id="UP000441586"/>
    </source>
</evidence>
<evidence type="ECO:0000256" key="4">
    <source>
        <dbReference type="ARBA" id="ARBA00023002"/>
    </source>
</evidence>
<dbReference type="InterPro" id="IPR004852">
    <property type="entry name" value="Di-haem_cyt_c_peroxidsae"/>
</dbReference>
<evidence type="ECO:0000256" key="7">
    <source>
        <dbReference type="SAM" id="SignalP"/>
    </source>
</evidence>
<dbReference type="InterPro" id="IPR051395">
    <property type="entry name" value="Cytochrome_c_Peroxidase/MauG"/>
</dbReference>
<evidence type="ECO:0000256" key="2">
    <source>
        <dbReference type="ARBA" id="ARBA00022617"/>
    </source>
</evidence>
<comment type="caution">
    <text evidence="9">The sequence shown here is derived from an EMBL/GenBank/DDBJ whole genome shotgun (WGS) entry which is preliminary data.</text>
</comment>
<gene>
    <name evidence="9" type="ORF">GP644_21465</name>
</gene>
<dbReference type="InterPro" id="IPR023893">
    <property type="entry name" value="MauG-like"/>
</dbReference>
<sequence length="407" mass="44034">MKFVISSLIIAYAFSASAAADDLRSSVLREAAIDAGFVPSSATRQKTNPDLVSLGHLAFESTQLSAGQDIACATCHRDLFGSADGISNAVGIGGDGAGDARVASGGRIVPRNTLPFWGVGGIGYDTFFWDGKVSGHGDDLVSQFGHLALSSDPLVVAAMVPPVEVDEMVGDIGHLTTETVESATVIYDQLVEQLATDPDISDAVLKAFGTPANDVKFENYAKAIAEFIRFNFAVQDTRFHEFVFGKGNLTEDELNGGLIFYGKGRCSMCHNGPYFSDFNFHSIPSPSGSFGKNGFGIDYGRFNVTNDPRDRGKFRTPPLYNVLRTAPYGHSGAYLELSDIILAHSDPLIVLNFQKLSSPQRQDIYQQLRLWVDEPVSQSAYTSKELSQLISFLATFELDAEREVISP</sequence>
<proteinExistence type="predicted"/>
<dbReference type="NCBIfam" id="TIGR03981">
    <property type="entry name" value="SAM_quin_mod"/>
    <property type="match status" value="1"/>
</dbReference>
<dbReference type="RefSeq" id="WP_158981536.1">
    <property type="nucleotide sequence ID" value="NZ_WSFO01000017.1"/>
</dbReference>
<evidence type="ECO:0000313" key="9">
    <source>
        <dbReference type="EMBL" id="KAE9625949.1"/>
    </source>
</evidence>
<feature type="chain" id="PRO_5025633346" evidence="7">
    <location>
        <begin position="19"/>
        <end position="407"/>
    </location>
</feature>
<dbReference type="GO" id="GO:0004130">
    <property type="term" value="F:cytochrome-c peroxidase activity"/>
    <property type="evidence" value="ECO:0007669"/>
    <property type="project" value="TreeGrafter"/>
</dbReference>
<dbReference type="PROSITE" id="PS51007">
    <property type="entry name" value="CYTC"/>
    <property type="match status" value="1"/>
</dbReference>
<keyword evidence="5 6" id="KW-0408">Iron</keyword>
<evidence type="ECO:0000256" key="1">
    <source>
        <dbReference type="ARBA" id="ARBA00004196"/>
    </source>
</evidence>
<name>A0A6A4R6U0_9RHOB</name>
<dbReference type="Pfam" id="PF03150">
    <property type="entry name" value="CCP_MauG"/>
    <property type="match status" value="1"/>
</dbReference>
<evidence type="ECO:0000256" key="5">
    <source>
        <dbReference type="ARBA" id="ARBA00023004"/>
    </source>
</evidence>
<keyword evidence="2 6" id="KW-0349">Heme</keyword>
<dbReference type="InterPro" id="IPR009056">
    <property type="entry name" value="Cyt_c-like_dom"/>
</dbReference>
<feature type="domain" description="Cytochrome c" evidence="8">
    <location>
        <begin position="251"/>
        <end position="397"/>
    </location>
</feature>